<reference evidence="1" key="1">
    <citation type="submission" date="2023-04" db="EMBL/GenBank/DDBJ databases">
        <title>Chromosome-level genome of Chaenocephalus aceratus.</title>
        <authorList>
            <person name="Park H."/>
        </authorList>
    </citation>
    <scope>NUCLEOTIDE SEQUENCE</scope>
    <source>
        <strain evidence="1">DE</strain>
        <tissue evidence="1">Muscle</tissue>
    </source>
</reference>
<protein>
    <submittedName>
        <fullName evidence="1">Carbon monoxide dehydrogenase</fullName>
    </submittedName>
</protein>
<gene>
    <name evidence="1" type="ORF">KUDE01_023174</name>
</gene>
<sequence length="149" mass="16793">MRELFLLCVQNVRDVKAGVYCQETITGYLRKADTPAPFGKAEAHGWCGVSHYSHYLEELLTLLLQGTFGQALRSDHTRRGAGKVVLSSGTMSSYAIMNENWRILSWVTCFFCYQKPRGGFNSQPLKLKSRYFFCSSEMLSVDIVCTASL</sequence>
<name>A0AAD9BG99_DISEL</name>
<proteinExistence type="predicted"/>
<keyword evidence="2" id="KW-1185">Reference proteome</keyword>
<evidence type="ECO:0000313" key="1">
    <source>
        <dbReference type="EMBL" id="KAK1882391.1"/>
    </source>
</evidence>
<dbReference type="EMBL" id="JASDAP010000023">
    <property type="protein sequence ID" value="KAK1882391.1"/>
    <property type="molecule type" value="Genomic_DNA"/>
</dbReference>
<evidence type="ECO:0000313" key="2">
    <source>
        <dbReference type="Proteomes" id="UP001228049"/>
    </source>
</evidence>
<organism evidence="1 2">
    <name type="scientific">Dissostichus eleginoides</name>
    <name type="common">Patagonian toothfish</name>
    <name type="synonym">Dissostichus amissus</name>
    <dbReference type="NCBI Taxonomy" id="100907"/>
    <lineage>
        <taxon>Eukaryota</taxon>
        <taxon>Metazoa</taxon>
        <taxon>Chordata</taxon>
        <taxon>Craniata</taxon>
        <taxon>Vertebrata</taxon>
        <taxon>Euteleostomi</taxon>
        <taxon>Actinopterygii</taxon>
        <taxon>Neopterygii</taxon>
        <taxon>Teleostei</taxon>
        <taxon>Neoteleostei</taxon>
        <taxon>Acanthomorphata</taxon>
        <taxon>Eupercaria</taxon>
        <taxon>Perciformes</taxon>
        <taxon>Notothenioidei</taxon>
        <taxon>Nototheniidae</taxon>
        <taxon>Dissostichus</taxon>
    </lineage>
</organism>
<accession>A0AAD9BG99</accession>
<dbReference type="AlphaFoldDB" id="A0AAD9BG99"/>
<comment type="caution">
    <text evidence="1">The sequence shown here is derived from an EMBL/GenBank/DDBJ whole genome shotgun (WGS) entry which is preliminary data.</text>
</comment>
<dbReference type="Proteomes" id="UP001228049">
    <property type="component" value="Unassembled WGS sequence"/>
</dbReference>